<reference evidence="2" key="1">
    <citation type="journal article" date="2019" name="Int. J. Syst. Evol. Microbiol.">
        <title>The Global Catalogue of Microorganisms (GCM) 10K type strain sequencing project: providing services to taxonomists for standard genome sequencing and annotation.</title>
        <authorList>
            <consortium name="The Broad Institute Genomics Platform"/>
            <consortium name="The Broad Institute Genome Sequencing Center for Infectious Disease"/>
            <person name="Wu L."/>
            <person name="Ma J."/>
        </authorList>
    </citation>
    <scope>NUCLEOTIDE SEQUENCE [LARGE SCALE GENOMIC DNA]</scope>
    <source>
        <strain evidence="2">CGMCC 1.15353</strain>
    </source>
</reference>
<name>A0ABQ1PN82_9BACI</name>
<accession>A0ABQ1PN82</accession>
<sequence length="72" mass="8389">MFTQVKYYQPYNSPHDPCPPIRVKSYQTPPQLYIGFQPQNLQQFSPKQALYCGTLWPAFYSPYPNPDGSDDK</sequence>
<proteinExistence type="predicted"/>
<dbReference type="Proteomes" id="UP000642571">
    <property type="component" value="Unassembled WGS sequence"/>
</dbReference>
<evidence type="ECO:0000313" key="1">
    <source>
        <dbReference type="EMBL" id="GGC99801.1"/>
    </source>
</evidence>
<keyword evidence="2" id="KW-1185">Reference proteome</keyword>
<evidence type="ECO:0000313" key="2">
    <source>
        <dbReference type="Proteomes" id="UP000642571"/>
    </source>
</evidence>
<comment type="caution">
    <text evidence="1">The sequence shown here is derived from an EMBL/GenBank/DDBJ whole genome shotgun (WGS) entry which is preliminary data.</text>
</comment>
<dbReference type="RefSeq" id="WP_188650348.1">
    <property type="nucleotide sequence ID" value="NZ_BMIN01000001.1"/>
</dbReference>
<dbReference type="Pfam" id="PF11007">
    <property type="entry name" value="CotJA"/>
    <property type="match status" value="1"/>
</dbReference>
<gene>
    <name evidence="1" type="primary">cotJA</name>
    <name evidence="1" type="ORF">GCM10011389_03850</name>
</gene>
<dbReference type="InterPro" id="IPR020256">
    <property type="entry name" value="Spore_coat_CotJA"/>
</dbReference>
<dbReference type="EMBL" id="BMIN01000001">
    <property type="protein sequence ID" value="GGC99801.1"/>
    <property type="molecule type" value="Genomic_DNA"/>
</dbReference>
<protein>
    <recommendedName>
        <fullName evidence="3">Spore coat protein JA</fullName>
    </recommendedName>
</protein>
<organism evidence="1 2">
    <name type="scientific">Pontibacillus salipaludis</name>
    <dbReference type="NCBI Taxonomy" id="1697394"/>
    <lineage>
        <taxon>Bacteria</taxon>
        <taxon>Bacillati</taxon>
        <taxon>Bacillota</taxon>
        <taxon>Bacilli</taxon>
        <taxon>Bacillales</taxon>
        <taxon>Bacillaceae</taxon>
        <taxon>Pontibacillus</taxon>
    </lineage>
</organism>
<evidence type="ECO:0008006" key="3">
    <source>
        <dbReference type="Google" id="ProtNLM"/>
    </source>
</evidence>